<dbReference type="EMBL" id="CAEUNI010000087">
    <property type="protein sequence ID" value="CAB4372205.1"/>
    <property type="molecule type" value="Genomic_DNA"/>
</dbReference>
<feature type="transmembrane region" description="Helical" evidence="1">
    <location>
        <begin position="20"/>
        <end position="45"/>
    </location>
</feature>
<sequence>MVASVNSGRPPLIGGCVDVIVAPFAESAIVIAALSIAGVATAVLASTEFGRKVITAVAVLTAE</sequence>
<reference evidence="2" key="1">
    <citation type="submission" date="2020-05" db="EMBL/GenBank/DDBJ databases">
        <authorList>
            <person name="Chiriac C."/>
            <person name="Salcher M."/>
            <person name="Ghai R."/>
            <person name="Kavagutti S V."/>
        </authorList>
    </citation>
    <scope>NUCLEOTIDE SEQUENCE</scope>
</reference>
<gene>
    <name evidence="2" type="ORF">UFOPK4182_00785</name>
</gene>
<protein>
    <submittedName>
        <fullName evidence="2">Unannotated protein</fullName>
    </submittedName>
</protein>
<keyword evidence="1" id="KW-0812">Transmembrane</keyword>
<evidence type="ECO:0000256" key="1">
    <source>
        <dbReference type="SAM" id="Phobius"/>
    </source>
</evidence>
<keyword evidence="1" id="KW-1133">Transmembrane helix</keyword>
<keyword evidence="1" id="KW-0472">Membrane</keyword>
<name>A0A6J6ANM8_9ZZZZ</name>
<organism evidence="2">
    <name type="scientific">freshwater metagenome</name>
    <dbReference type="NCBI Taxonomy" id="449393"/>
    <lineage>
        <taxon>unclassified sequences</taxon>
        <taxon>metagenomes</taxon>
        <taxon>ecological metagenomes</taxon>
    </lineage>
</organism>
<accession>A0A6J6ANM8</accession>
<proteinExistence type="predicted"/>
<dbReference type="AlphaFoldDB" id="A0A6J6ANM8"/>
<evidence type="ECO:0000313" key="2">
    <source>
        <dbReference type="EMBL" id="CAB4372205.1"/>
    </source>
</evidence>